<dbReference type="SUPFAM" id="SSF69287">
    <property type="entry name" value="Urease metallochaperone UreE, N-terminal domain"/>
    <property type="match status" value="1"/>
</dbReference>
<keyword evidence="9" id="KW-1185">Reference proteome</keyword>
<evidence type="ECO:0000313" key="9">
    <source>
        <dbReference type="Proteomes" id="UP001239909"/>
    </source>
</evidence>
<dbReference type="Pfam" id="PF02814">
    <property type="entry name" value="UreE_N"/>
    <property type="match status" value="1"/>
</dbReference>
<dbReference type="CDD" id="cd00571">
    <property type="entry name" value="UreE"/>
    <property type="match status" value="1"/>
</dbReference>
<comment type="function">
    <text evidence="5">Involved in urease metallocenter assembly. Binds nickel. Probably functions as a nickel donor during metallocenter assembly.</text>
</comment>
<evidence type="ECO:0000256" key="2">
    <source>
        <dbReference type="ARBA" id="ARBA00022490"/>
    </source>
</evidence>
<protein>
    <recommendedName>
        <fullName evidence="5">Urease accessory protein UreE</fullName>
    </recommendedName>
</protein>
<evidence type="ECO:0000256" key="1">
    <source>
        <dbReference type="ARBA" id="ARBA00004496"/>
    </source>
</evidence>
<dbReference type="EMBL" id="BSYI01000030">
    <property type="protein sequence ID" value="GMG84144.1"/>
    <property type="molecule type" value="Genomic_DNA"/>
</dbReference>
<accession>A0ABQ6LP52</accession>
<evidence type="ECO:0000256" key="5">
    <source>
        <dbReference type="HAMAP-Rule" id="MF_00822"/>
    </source>
</evidence>
<reference evidence="8 9" key="1">
    <citation type="submission" date="2023-04" db="EMBL/GenBank/DDBJ databases">
        <title>Marinoamorphus aggregata gen. nov., sp. Nov., isolate from tissue of brittle star Ophioplocus japonicus.</title>
        <authorList>
            <person name="Kawano K."/>
            <person name="Sawayama S."/>
            <person name="Nakagawa S."/>
        </authorList>
    </citation>
    <scope>NUCLEOTIDE SEQUENCE [LARGE SCALE GENOMIC DNA]</scope>
    <source>
        <strain evidence="8 9">NKW23</strain>
    </source>
</reference>
<dbReference type="Pfam" id="PF05194">
    <property type="entry name" value="UreE_C"/>
    <property type="match status" value="1"/>
</dbReference>
<evidence type="ECO:0000256" key="3">
    <source>
        <dbReference type="ARBA" id="ARBA00022596"/>
    </source>
</evidence>
<dbReference type="Proteomes" id="UP001239909">
    <property type="component" value="Unassembled WGS sequence"/>
</dbReference>
<comment type="similarity">
    <text evidence="5">Belongs to the UreE family.</text>
</comment>
<dbReference type="SUPFAM" id="SSF69737">
    <property type="entry name" value="Urease metallochaperone UreE, C-terminal domain"/>
    <property type="match status" value="1"/>
</dbReference>
<feature type="domain" description="UreE urease accessory N-terminal" evidence="7">
    <location>
        <begin position="9"/>
        <end position="75"/>
    </location>
</feature>
<organism evidence="8 9">
    <name type="scientific">Paralimibaculum aggregatum</name>
    <dbReference type="NCBI Taxonomy" id="3036245"/>
    <lineage>
        <taxon>Bacteria</taxon>
        <taxon>Pseudomonadati</taxon>
        <taxon>Pseudomonadota</taxon>
        <taxon>Alphaproteobacteria</taxon>
        <taxon>Rhodobacterales</taxon>
        <taxon>Paracoccaceae</taxon>
        <taxon>Paralimibaculum</taxon>
    </lineage>
</organism>
<keyword evidence="3 5" id="KW-0533">Nickel</keyword>
<evidence type="ECO:0000256" key="6">
    <source>
        <dbReference type="SAM" id="MobiDB-lite"/>
    </source>
</evidence>
<dbReference type="HAMAP" id="MF_00822">
    <property type="entry name" value="UreE"/>
    <property type="match status" value="1"/>
</dbReference>
<dbReference type="Gene3D" id="2.60.260.20">
    <property type="entry name" value="Urease metallochaperone UreE, N-terminal domain"/>
    <property type="match status" value="1"/>
</dbReference>
<dbReference type="InterPro" id="IPR004029">
    <property type="entry name" value="UreE_N"/>
</dbReference>
<comment type="caution">
    <text evidence="8">The sequence shown here is derived from an EMBL/GenBank/DDBJ whole genome shotgun (WGS) entry which is preliminary data.</text>
</comment>
<feature type="region of interest" description="Disordered" evidence="6">
    <location>
        <begin position="144"/>
        <end position="177"/>
    </location>
</feature>
<evidence type="ECO:0000313" key="8">
    <source>
        <dbReference type="EMBL" id="GMG84144.1"/>
    </source>
</evidence>
<dbReference type="RefSeq" id="WP_434220928.1">
    <property type="nucleotide sequence ID" value="NZ_BSYI01000030.1"/>
</dbReference>
<evidence type="ECO:0000256" key="4">
    <source>
        <dbReference type="ARBA" id="ARBA00023186"/>
    </source>
</evidence>
<dbReference type="InterPro" id="IPR012406">
    <property type="entry name" value="UreE"/>
</dbReference>
<evidence type="ECO:0000259" key="7">
    <source>
        <dbReference type="SMART" id="SM00988"/>
    </source>
</evidence>
<proteinExistence type="inferred from homology"/>
<name>A0ABQ6LP52_9RHOB</name>
<comment type="subcellular location">
    <subcellularLocation>
        <location evidence="1 5">Cytoplasm</location>
    </subcellularLocation>
</comment>
<dbReference type="SMART" id="SM00988">
    <property type="entry name" value="UreE_N"/>
    <property type="match status" value="1"/>
</dbReference>
<dbReference type="InterPro" id="IPR007864">
    <property type="entry name" value="UreE_C_dom"/>
</dbReference>
<sequence>MNLMQEIGRLVAHAARPAEPGDPAPAGEVELGYEARYLRRRSLDLADGRSLLVDLPEPVSLRDGDRLVLAGGGQIAVRAAPEPLAEIAAEGARLARLAWHVGNRHTPAQVLEGRLRVQRDHVLEDMLARLGAAVVHVEAPFEPEGGAYGHGRTHGHSHSHDPHANPNAHIPHRHDPV</sequence>
<dbReference type="InterPro" id="IPR036118">
    <property type="entry name" value="UreE_N_sf"/>
</dbReference>
<dbReference type="Gene3D" id="3.30.70.790">
    <property type="entry name" value="UreE, C-terminal domain"/>
    <property type="match status" value="1"/>
</dbReference>
<keyword evidence="4 5" id="KW-0143">Chaperone</keyword>
<keyword evidence="2 5" id="KW-0963">Cytoplasm</keyword>
<gene>
    <name evidence="5 8" type="primary">ureE</name>
    <name evidence="8" type="ORF">LNKW23_33580</name>
</gene>